<keyword evidence="3" id="KW-1003">Cell membrane</keyword>
<dbReference type="PANTHER" id="PTHR34856:SF2">
    <property type="entry name" value="PROTEIN NRFD"/>
    <property type="match status" value="1"/>
</dbReference>
<evidence type="ECO:0000313" key="8">
    <source>
        <dbReference type="EMBL" id="TCT18892.1"/>
    </source>
</evidence>
<keyword evidence="6 7" id="KW-0472">Membrane</keyword>
<accession>A0A4V2V0W7</accession>
<feature type="transmembrane region" description="Helical" evidence="7">
    <location>
        <begin position="367"/>
        <end position="388"/>
    </location>
</feature>
<evidence type="ECO:0000313" key="9">
    <source>
        <dbReference type="Proteomes" id="UP000295717"/>
    </source>
</evidence>
<dbReference type="Pfam" id="PF03916">
    <property type="entry name" value="NrfD"/>
    <property type="match status" value="1"/>
</dbReference>
<name>A0A4V2V0W7_9GAMM</name>
<dbReference type="InterPro" id="IPR005614">
    <property type="entry name" value="NrfD-like"/>
</dbReference>
<organism evidence="8 9">
    <name type="scientific">Thiobaca trueperi</name>
    <dbReference type="NCBI Taxonomy" id="127458"/>
    <lineage>
        <taxon>Bacteria</taxon>
        <taxon>Pseudomonadati</taxon>
        <taxon>Pseudomonadota</taxon>
        <taxon>Gammaproteobacteria</taxon>
        <taxon>Chromatiales</taxon>
        <taxon>Chromatiaceae</taxon>
        <taxon>Thiobaca</taxon>
    </lineage>
</organism>
<dbReference type="PANTHER" id="PTHR34856">
    <property type="entry name" value="PROTEIN NRFD"/>
    <property type="match status" value="1"/>
</dbReference>
<evidence type="ECO:0000256" key="2">
    <source>
        <dbReference type="ARBA" id="ARBA00008929"/>
    </source>
</evidence>
<feature type="transmembrane region" description="Helical" evidence="7">
    <location>
        <begin position="91"/>
        <end position="109"/>
    </location>
</feature>
<comment type="subcellular location">
    <subcellularLocation>
        <location evidence="1">Cell membrane</location>
        <topology evidence="1">Multi-pass membrane protein</topology>
    </subcellularLocation>
</comment>
<feature type="transmembrane region" description="Helical" evidence="7">
    <location>
        <begin position="57"/>
        <end position="79"/>
    </location>
</feature>
<evidence type="ECO:0000256" key="1">
    <source>
        <dbReference type="ARBA" id="ARBA00004651"/>
    </source>
</evidence>
<gene>
    <name evidence="8" type="ORF">EDC35_11192</name>
</gene>
<dbReference type="EMBL" id="SMAO01000011">
    <property type="protein sequence ID" value="TCT18892.1"/>
    <property type="molecule type" value="Genomic_DNA"/>
</dbReference>
<feature type="transmembrane region" description="Helical" evidence="7">
    <location>
        <begin position="276"/>
        <end position="296"/>
    </location>
</feature>
<feature type="transmembrane region" description="Helical" evidence="7">
    <location>
        <begin position="308"/>
        <end position="330"/>
    </location>
</feature>
<evidence type="ECO:0000256" key="6">
    <source>
        <dbReference type="ARBA" id="ARBA00023136"/>
    </source>
</evidence>
<feature type="transmembrane region" description="Helical" evidence="7">
    <location>
        <begin position="129"/>
        <end position="151"/>
    </location>
</feature>
<dbReference type="AlphaFoldDB" id="A0A4V2V0W7"/>
<dbReference type="Gene3D" id="1.20.1630.10">
    <property type="entry name" value="Formate dehydrogenase/DMSO reductase domain"/>
    <property type="match status" value="1"/>
</dbReference>
<evidence type="ECO:0000256" key="5">
    <source>
        <dbReference type="ARBA" id="ARBA00022989"/>
    </source>
</evidence>
<evidence type="ECO:0000256" key="3">
    <source>
        <dbReference type="ARBA" id="ARBA00022475"/>
    </source>
</evidence>
<sequence length="415" mass="45019">MKRIVYREWRIPSTRYWGILGILAAVAGLGVLAFGYMEHHGHWITGMTNSVVWGVPHVFAVFLILAASGALNLASIGTVFHKSVYKPLGRLSGLLAVALLVGGLLVLVMDLGRPERLIVAITHHNFSSIFAWNILLYTGFIVIVIAYLWSMADRQGAPFIQPIGILALVWRLALTSATGAIFGFLVARQAYDAAILAPMFVVMSFAYGLAVFMLALLFAFHDEGRPLGPRILRRLSNLLGLFVAGVLYFTLIYHLTKLYGAKHDGLENWLLFNGGLQTFLFWVGWVLVGGLVPLGIIHHPDLGRDRNWIAAACALVILGGLATLYVVIIGSQVYPLQMFPGQTILESGFFDGVNGQAASYLPTIPEILLGLGGVAVALIVTVVGVRVLQFLPESLADEAIALDGEDMDQTALKSV</sequence>
<evidence type="ECO:0000256" key="4">
    <source>
        <dbReference type="ARBA" id="ARBA00022692"/>
    </source>
</evidence>
<comment type="caution">
    <text evidence="8">The sequence shown here is derived from an EMBL/GenBank/DDBJ whole genome shotgun (WGS) entry which is preliminary data.</text>
</comment>
<feature type="transmembrane region" description="Helical" evidence="7">
    <location>
        <begin position="16"/>
        <end position="37"/>
    </location>
</feature>
<dbReference type="OrthoDB" id="9765987at2"/>
<evidence type="ECO:0000256" key="7">
    <source>
        <dbReference type="SAM" id="Phobius"/>
    </source>
</evidence>
<keyword evidence="4 7" id="KW-0812">Transmembrane</keyword>
<dbReference type="GO" id="GO:0005886">
    <property type="term" value="C:plasma membrane"/>
    <property type="evidence" value="ECO:0007669"/>
    <property type="project" value="UniProtKB-SubCell"/>
</dbReference>
<reference evidence="8 9" key="1">
    <citation type="submission" date="2019-03" db="EMBL/GenBank/DDBJ databases">
        <title>Genomic Encyclopedia of Type Strains, Phase IV (KMG-IV): sequencing the most valuable type-strain genomes for metagenomic binning, comparative biology and taxonomic classification.</title>
        <authorList>
            <person name="Goeker M."/>
        </authorList>
    </citation>
    <scope>NUCLEOTIDE SEQUENCE [LARGE SCALE GENOMIC DNA]</scope>
    <source>
        <strain evidence="8 9">DSM 13587</strain>
    </source>
</reference>
<keyword evidence="9" id="KW-1185">Reference proteome</keyword>
<proteinExistence type="inferred from homology"/>
<comment type="similarity">
    <text evidence="2">Belongs to the NrfD family.</text>
</comment>
<feature type="transmembrane region" description="Helical" evidence="7">
    <location>
        <begin position="163"/>
        <end position="187"/>
    </location>
</feature>
<feature type="transmembrane region" description="Helical" evidence="7">
    <location>
        <begin position="238"/>
        <end position="256"/>
    </location>
</feature>
<dbReference type="RefSeq" id="WP_132978498.1">
    <property type="nucleotide sequence ID" value="NZ_SMAO01000011.1"/>
</dbReference>
<dbReference type="InterPro" id="IPR052049">
    <property type="entry name" value="Electron_transfer_protein"/>
</dbReference>
<keyword evidence="5 7" id="KW-1133">Transmembrane helix</keyword>
<protein>
    <submittedName>
        <fullName evidence="8">Molybdopterin-containing oxidoreductase family membrane subunit</fullName>
    </submittedName>
</protein>
<feature type="transmembrane region" description="Helical" evidence="7">
    <location>
        <begin position="193"/>
        <end position="218"/>
    </location>
</feature>
<dbReference type="Proteomes" id="UP000295717">
    <property type="component" value="Unassembled WGS sequence"/>
</dbReference>